<name>A0ABS2PU06_9STRE</name>
<dbReference type="SUPFAM" id="SSF55874">
    <property type="entry name" value="ATPase domain of HSP90 chaperone/DNA topoisomerase II/histidine kinase"/>
    <property type="match status" value="1"/>
</dbReference>
<gene>
    <name evidence="3" type="ORF">JOC28_001658</name>
</gene>
<evidence type="ECO:0000259" key="2">
    <source>
        <dbReference type="Pfam" id="PF14501"/>
    </source>
</evidence>
<accession>A0ABS2PU06</accession>
<protein>
    <submittedName>
        <fullName evidence="3">Two-component system sensor histidine kinase AgrC</fullName>
        <ecNumber evidence="3">2.7.13.-</ecNumber>
    </submittedName>
</protein>
<sequence length="352" mass="39989">MTGSWEVKAVIHSFPMESIEQLIFSLISEIELLIFYYLFIKILRVDIANIKRIFNYPEFKGLILLLNASMLFYSLVLHAILVASGDQQELSFTLKLANTEISVDLMLTQVLIFIGSILYFNFKMKEILDKELEESKEQQIRSLSSYSKHVESLYKELRSFRHDYTNVLVSLNQAIQEEDMGQVKSVYETVIAGSDKRFYDSKYDIANLSNLQNDAMKSLISAKLIEAQNRGISLTVEIPELIDAPKIDLLDMVTILSIFLDNAIEAAEEATKPRLTLAYFKEGSARVLIIENSTAKDKIATKDIFKYGQSSKGADRGIGLANVREILGKYPQASLATRSRNYLFSQELKIDD</sequence>
<dbReference type="InterPro" id="IPR036890">
    <property type="entry name" value="HATPase_C_sf"/>
</dbReference>
<feature type="transmembrane region" description="Helical" evidence="1">
    <location>
        <begin position="61"/>
        <end position="81"/>
    </location>
</feature>
<dbReference type="Pfam" id="PF14501">
    <property type="entry name" value="HATPase_c_5"/>
    <property type="match status" value="1"/>
</dbReference>
<dbReference type="PANTHER" id="PTHR40448:SF1">
    <property type="entry name" value="TWO-COMPONENT SENSOR HISTIDINE KINASE"/>
    <property type="match status" value="1"/>
</dbReference>
<dbReference type="GO" id="GO:0016301">
    <property type="term" value="F:kinase activity"/>
    <property type="evidence" value="ECO:0007669"/>
    <property type="project" value="UniProtKB-KW"/>
</dbReference>
<keyword evidence="1" id="KW-0812">Transmembrane</keyword>
<dbReference type="InterPro" id="IPR032834">
    <property type="entry name" value="NatK-like_C"/>
</dbReference>
<comment type="caution">
    <text evidence="3">The sequence shown here is derived from an EMBL/GenBank/DDBJ whole genome shotgun (WGS) entry which is preliminary data.</text>
</comment>
<dbReference type="RefSeq" id="WP_239548931.1">
    <property type="nucleotide sequence ID" value="NZ_JAFBEH010000039.1"/>
</dbReference>
<reference evidence="3 4" key="1">
    <citation type="submission" date="2021-01" db="EMBL/GenBank/DDBJ databases">
        <title>Genomic Encyclopedia of Type Strains, Phase IV (KMG-IV): sequencing the most valuable type-strain genomes for metagenomic binning, comparative biology and taxonomic classification.</title>
        <authorList>
            <person name="Goeker M."/>
        </authorList>
    </citation>
    <scope>NUCLEOTIDE SEQUENCE [LARGE SCALE GENOMIC DNA]</scope>
    <source>
        <strain evidence="3 4">DSM 27382</strain>
    </source>
</reference>
<evidence type="ECO:0000313" key="4">
    <source>
        <dbReference type="Proteomes" id="UP000697472"/>
    </source>
</evidence>
<feature type="domain" description="Sensor histidine kinase NatK-like C-terminal" evidence="2">
    <location>
        <begin position="248"/>
        <end position="350"/>
    </location>
</feature>
<dbReference type="Proteomes" id="UP000697472">
    <property type="component" value="Unassembled WGS sequence"/>
</dbReference>
<organism evidence="3 4">
    <name type="scientific">Streptococcus loxodontisalivarius</name>
    <dbReference type="NCBI Taxonomy" id="1349415"/>
    <lineage>
        <taxon>Bacteria</taxon>
        <taxon>Bacillati</taxon>
        <taxon>Bacillota</taxon>
        <taxon>Bacilli</taxon>
        <taxon>Lactobacillales</taxon>
        <taxon>Streptococcaceae</taxon>
        <taxon>Streptococcus</taxon>
    </lineage>
</organism>
<dbReference type="EMBL" id="JAFBEH010000039">
    <property type="protein sequence ID" value="MBM7643356.1"/>
    <property type="molecule type" value="Genomic_DNA"/>
</dbReference>
<keyword evidence="4" id="KW-1185">Reference proteome</keyword>
<feature type="transmembrane region" description="Helical" evidence="1">
    <location>
        <begin position="22"/>
        <end position="40"/>
    </location>
</feature>
<keyword evidence="1" id="KW-1133">Transmembrane helix</keyword>
<dbReference type="PANTHER" id="PTHR40448">
    <property type="entry name" value="TWO-COMPONENT SENSOR HISTIDINE KINASE"/>
    <property type="match status" value="1"/>
</dbReference>
<feature type="transmembrane region" description="Helical" evidence="1">
    <location>
        <begin position="101"/>
        <end position="122"/>
    </location>
</feature>
<proteinExistence type="predicted"/>
<keyword evidence="3" id="KW-0808">Transferase</keyword>
<evidence type="ECO:0000313" key="3">
    <source>
        <dbReference type="EMBL" id="MBM7643356.1"/>
    </source>
</evidence>
<evidence type="ECO:0000256" key="1">
    <source>
        <dbReference type="SAM" id="Phobius"/>
    </source>
</evidence>
<keyword evidence="3" id="KW-0418">Kinase</keyword>
<keyword evidence="1" id="KW-0472">Membrane</keyword>
<dbReference type="Gene3D" id="3.30.565.10">
    <property type="entry name" value="Histidine kinase-like ATPase, C-terminal domain"/>
    <property type="match status" value="1"/>
</dbReference>
<dbReference type="EC" id="2.7.13.-" evidence="3"/>